<sequence>MIHLVLGGARSGKSRYGEALVRQYTALGFDACYVATAQALDDEMATRIAKHQAGRADDGIEWQLFEESLALTALLKRLAKPGRVILVDCLTLWLTNQLLASNLNIDDEPAPTEWNATDFATSTFAVSTSDDKAHASWQAEKTAFVDSLVELEGVVILISNEVGSGIVPLGELSRQFVDEAGWLNQAVATLADNVTLVVAGLPLALKPL</sequence>
<keyword evidence="16" id="KW-1185">Reference proteome</keyword>
<evidence type="ECO:0000256" key="11">
    <source>
        <dbReference type="ARBA" id="ARBA00022777"/>
    </source>
</evidence>
<dbReference type="Gene3D" id="3.40.50.300">
    <property type="entry name" value="P-loop containing nucleotide triphosphate hydrolases"/>
    <property type="match status" value="1"/>
</dbReference>
<dbReference type="PANTHER" id="PTHR34848:SF1">
    <property type="entry name" value="BIFUNCTIONAL ADENOSYLCOBALAMIN BIOSYNTHESIS PROTEIN COBU"/>
    <property type="match status" value="1"/>
</dbReference>
<evidence type="ECO:0000256" key="3">
    <source>
        <dbReference type="ARBA" id="ARBA00001522"/>
    </source>
</evidence>
<protein>
    <recommendedName>
        <fullName evidence="14">Bifunctional adenosylcobalamin biosynthesis protein</fullName>
        <ecNumber evidence="14">2.7.1.156</ecNumber>
        <ecNumber evidence="14">2.7.7.62</ecNumber>
    </recommendedName>
</protein>
<dbReference type="Proteomes" id="UP000527352">
    <property type="component" value="Unassembled WGS sequence"/>
</dbReference>
<keyword evidence="13 14" id="KW-0342">GTP-binding</keyword>
<dbReference type="EMBL" id="JABAEB010000001">
    <property type="protein sequence ID" value="NLQ21419.1"/>
    <property type="molecule type" value="Genomic_DNA"/>
</dbReference>
<evidence type="ECO:0000256" key="8">
    <source>
        <dbReference type="ARBA" id="ARBA00022573"/>
    </source>
</evidence>
<comment type="catalytic activity">
    <reaction evidence="2 14">
        <text>adenosylcob(III)inamide phosphate + GTP + H(+) = adenosylcob(III)inamide-GDP + diphosphate</text>
        <dbReference type="Rhea" id="RHEA:22712"/>
        <dbReference type="ChEBI" id="CHEBI:15378"/>
        <dbReference type="ChEBI" id="CHEBI:33019"/>
        <dbReference type="ChEBI" id="CHEBI:37565"/>
        <dbReference type="ChEBI" id="CHEBI:58502"/>
        <dbReference type="ChEBI" id="CHEBI:60487"/>
        <dbReference type="EC" id="2.7.7.62"/>
    </reaction>
</comment>
<dbReference type="InterPro" id="IPR027417">
    <property type="entry name" value="P-loop_NTPase"/>
</dbReference>
<evidence type="ECO:0000256" key="6">
    <source>
        <dbReference type="ARBA" id="ARBA00005159"/>
    </source>
</evidence>
<keyword evidence="11 14" id="KW-0418">Kinase</keyword>
<keyword evidence="12 14" id="KW-0067">ATP-binding</keyword>
<dbReference type="SUPFAM" id="SSF52540">
    <property type="entry name" value="P-loop containing nucleoside triphosphate hydrolases"/>
    <property type="match status" value="1"/>
</dbReference>
<dbReference type="PIRSF" id="PIRSF006135">
    <property type="entry name" value="CobU"/>
    <property type="match status" value="1"/>
</dbReference>
<comment type="function">
    <text evidence="4 14">Catalyzes ATP-dependent phosphorylation of adenosylcobinamide and addition of GMP to adenosylcobinamide phosphate.</text>
</comment>
<evidence type="ECO:0000256" key="13">
    <source>
        <dbReference type="ARBA" id="ARBA00023134"/>
    </source>
</evidence>
<keyword evidence="10 14" id="KW-0547">Nucleotide-binding</keyword>
<accession>A0ABX1KI85</accession>
<evidence type="ECO:0000256" key="9">
    <source>
        <dbReference type="ARBA" id="ARBA00022679"/>
    </source>
</evidence>
<dbReference type="InterPro" id="IPR003203">
    <property type="entry name" value="CobU/CobP"/>
</dbReference>
<name>A0ABX1KI85_9GAMM</name>
<keyword evidence="8 14" id="KW-0169">Cobalamin biosynthesis</keyword>
<comment type="pathway">
    <text evidence="6 14">Cofactor biosynthesis; adenosylcobalamin biosynthesis; adenosylcobalamin from cob(II)yrinate a,c-diamide: step 5/7.</text>
</comment>
<dbReference type="NCBIfam" id="NF004469">
    <property type="entry name" value="PRK05800.1"/>
    <property type="match status" value="1"/>
</dbReference>
<evidence type="ECO:0000256" key="1">
    <source>
        <dbReference type="ARBA" id="ARBA00000312"/>
    </source>
</evidence>
<proteinExistence type="inferred from homology"/>
<evidence type="ECO:0000256" key="10">
    <source>
        <dbReference type="ARBA" id="ARBA00022741"/>
    </source>
</evidence>
<keyword evidence="9 14" id="KW-0808">Transferase</keyword>
<gene>
    <name evidence="15" type="primary">cobU</name>
    <name evidence="15" type="ORF">HGO26_00755</name>
</gene>
<dbReference type="CDD" id="cd00544">
    <property type="entry name" value="CobU"/>
    <property type="match status" value="1"/>
</dbReference>
<comment type="catalytic activity">
    <reaction evidence="1 14">
        <text>adenosylcob(III)inamide + ATP = adenosylcob(III)inamide phosphate + ADP + H(+)</text>
        <dbReference type="Rhea" id="RHEA:15769"/>
        <dbReference type="ChEBI" id="CHEBI:2480"/>
        <dbReference type="ChEBI" id="CHEBI:15378"/>
        <dbReference type="ChEBI" id="CHEBI:30616"/>
        <dbReference type="ChEBI" id="CHEBI:58502"/>
        <dbReference type="ChEBI" id="CHEBI:456216"/>
        <dbReference type="EC" id="2.7.1.156"/>
    </reaction>
</comment>
<evidence type="ECO:0000256" key="7">
    <source>
        <dbReference type="ARBA" id="ARBA00007490"/>
    </source>
</evidence>
<evidence type="ECO:0000256" key="12">
    <source>
        <dbReference type="ARBA" id="ARBA00022840"/>
    </source>
</evidence>
<dbReference type="GO" id="GO:0043752">
    <property type="term" value="F:adenosylcobinamide kinase activity"/>
    <property type="evidence" value="ECO:0007669"/>
    <property type="project" value="UniProtKB-EC"/>
</dbReference>
<keyword evidence="15" id="KW-0548">Nucleotidyltransferase</keyword>
<dbReference type="EC" id="2.7.1.156" evidence="14"/>
<evidence type="ECO:0000256" key="4">
    <source>
        <dbReference type="ARBA" id="ARBA00003889"/>
    </source>
</evidence>
<comment type="pathway">
    <text evidence="5 14">Cofactor biosynthesis; adenosylcobalamin biosynthesis; adenosylcobalamin from cob(II)yrinate a,c-diamide: step 6/7.</text>
</comment>
<evidence type="ECO:0000256" key="5">
    <source>
        <dbReference type="ARBA" id="ARBA00004692"/>
    </source>
</evidence>
<dbReference type="Pfam" id="PF02283">
    <property type="entry name" value="CobU"/>
    <property type="match status" value="1"/>
</dbReference>
<comment type="catalytic activity">
    <reaction evidence="3">
        <text>adenosylcob(III)inamide + GTP = adenosylcob(III)inamide phosphate + GDP + H(+)</text>
        <dbReference type="Rhea" id="RHEA:15765"/>
        <dbReference type="ChEBI" id="CHEBI:2480"/>
        <dbReference type="ChEBI" id="CHEBI:15378"/>
        <dbReference type="ChEBI" id="CHEBI:37565"/>
        <dbReference type="ChEBI" id="CHEBI:58189"/>
        <dbReference type="ChEBI" id="CHEBI:58502"/>
        <dbReference type="EC" id="2.7.1.156"/>
    </reaction>
</comment>
<reference evidence="15 16" key="1">
    <citation type="submission" date="2020-04" db="EMBL/GenBank/DDBJ databases">
        <title>The first description of lens atrophy caused by putative novel Shewanella sp. that is a new emerging pathogen for cultured rainbow trout?</title>
        <authorList>
            <person name="Saticioglu I.B."/>
            <person name="Duman M."/>
            <person name="Altun S."/>
        </authorList>
    </citation>
    <scope>NUCLEOTIDE SEQUENCE [LARGE SCALE GENOMIC DNA]</scope>
    <source>
        <strain evidence="15 16">S-1</strain>
    </source>
</reference>
<dbReference type="EC" id="2.7.7.62" evidence="14"/>
<comment type="caution">
    <text evidence="15">The sequence shown here is derived from an EMBL/GenBank/DDBJ whole genome shotgun (WGS) entry which is preliminary data.</text>
</comment>
<dbReference type="GO" id="GO:0008820">
    <property type="term" value="F:cobinamide phosphate guanylyltransferase activity"/>
    <property type="evidence" value="ECO:0007669"/>
    <property type="project" value="UniProtKB-EC"/>
</dbReference>
<evidence type="ECO:0000256" key="14">
    <source>
        <dbReference type="PIRNR" id="PIRNR006135"/>
    </source>
</evidence>
<dbReference type="RefSeq" id="WP_168822674.1">
    <property type="nucleotide sequence ID" value="NZ_JABAEB010000001.1"/>
</dbReference>
<dbReference type="PANTHER" id="PTHR34848">
    <property type="match status" value="1"/>
</dbReference>
<evidence type="ECO:0000313" key="15">
    <source>
        <dbReference type="EMBL" id="NLQ21419.1"/>
    </source>
</evidence>
<comment type="similarity">
    <text evidence="7 14">Belongs to the CobU/CobP family.</text>
</comment>
<evidence type="ECO:0000313" key="16">
    <source>
        <dbReference type="Proteomes" id="UP000527352"/>
    </source>
</evidence>
<evidence type="ECO:0000256" key="2">
    <source>
        <dbReference type="ARBA" id="ARBA00000711"/>
    </source>
</evidence>
<organism evidence="15 16">
    <name type="scientific">Shewanella oncorhynchi</name>
    <dbReference type="NCBI Taxonomy" id="2726434"/>
    <lineage>
        <taxon>Bacteria</taxon>
        <taxon>Pseudomonadati</taxon>
        <taxon>Pseudomonadota</taxon>
        <taxon>Gammaproteobacteria</taxon>
        <taxon>Alteromonadales</taxon>
        <taxon>Shewanellaceae</taxon>
        <taxon>Shewanella</taxon>
    </lineage>
</organism>